<dbReference type="GO" id="GO:0005509">
    <property type="term" value="F:calcium ion binding"/>
    <property type="evidence" value="ECO:0007669"/>
    <property type="project" value="InterPro"/>
</dbReference>
<reference evidence="2" key="1">
    <citation type="submission" date="2023-03" db="EMBL/GenBank/DDBJ databases">
        <authorList>
            <person name="Steffen K."/>
            <person name="Cardenas P."/>
        </authorList>
    </citation>
    <scope>NUCLEOTIDE SEQUENCE</scope>
</reference>
<dbReference type="InterPro" id="IPR011992">
    <property type="entry name" value="EF-hand-dom_pair"/>
</dbReference>
<accession>A0AA35QTA6</accession>
<proteinExistence type="predicted"/>
<keyword evidence="3" id="KW-1185">Reference proteome</keyword>
<name>A0AA35QTA6_GEOBA</name>
<evidence type="ECO:0000313" key="3">
    <source>
        <dbReference type="Proteomes" id="UP001174909"/>
    </source>
</evidence>
<sequence length="169" mass="19898">MKTMFRSSAGTKGYITKEEVMQHTLATLEAYPALDAEELMEHARKTWIEDLNCGMDPPAGYRLTEDQFVQNMWVMVNQPSFKERTSKMTEKVMQQLDKAKKGYVTKDEYLRMTRKLVSEEHLKRIFDALDETKQGKVTRESMEKMYIHYFTDTEDEEHPFNLIRGPLVD</sequence>
<dbReference type="PROSITE" id="PS50222">
    <property type="entry name" value="EF_HAND_2"/>
    <property type="match status" value="1"/>
</dbReference>
<dbReference type="InterPro" id="IPR002048">
    <property type="entry name" value="EF_hand_dom"/>
</dbReference>
<comment type="caution">
    <text evidence="2">The sequence shown here is derived from an EMBL/GenBank/DDBJ whole genome shotgun (WGS) entry which is preliminary data.</text>
</comment>
<feature type="domain" description="EF-hand" evidence="1">
    <location>
        <begin position="84"/>
        <end position="119"/>
    </location>
</feature>
<protein>
    <recommendedName>
        <fullName evidence="1">EF-hand domain-containing protein</fullName>
    </recommendedName>
</protein>
<dbReference type="Gene3D" id="1.10.238.10">
    <property type="entry name" value="EF-hand"/>
    <property type="match status" value="1"/>
</dbReference>
<dbReference type="EMBL" id="CASHTH010000061">
    <property type="protein sequence ID" value="CAI7990277.1"/>
    <property type="molecule type" value="Genomic_DNA"/>
</dbReference>
<evidence type="ECO:0000313" key="2">
    <source>
        <dbReference type="EMBL" id="CAI7990277.1"/>
    </source>
</evidence>
<evidence type="ECO:0000259" key="1">
    <source>
        <dbReference type="PROSITE" id="PS50222"/>
    </source>
</evidence>
<dbReference type="AlphaFoldDB" id="A0AA35QTA6"/>
<gene>
    <name evidence="2" type="ORF">GBAR_LOCUS449</name>
</gene>
<dbReference type="SUPFAM" id="SSF47473">
    <property type="entry name" value="EF-hand"/>
    <property type="match status" value="1"/>
</dbReference>
<organism evidence="2 3">
    <name type="scientific">Geodia barretti</name>
    <name type="common">Barrett's horny sponge</name>
    <dbReference type="NCBI Taxonomy" id="519541"/>
    <lineage>
        <taxon>Eukaryota</taxon>
        <taxon>Metazoa</taxon>
        <taxon>Porifera</taxon>
        <taxon>Demospongiae</taxon>
        <taxon>Heteroscleromorpha</taxon>
        <taxon>Tetractinellida</taxon>
        <taxon>Astrophorina</taxon>
        <taxon>Geodiidae</taxon>
        <taxon>Geodia</taxon>
    </lineage>
</organism>
<dbReference type="Proteomes" id="UP001174909">
    <property type="component" value="Unassembled WGS sequence"/>
</dbReference>